<organism evidence="1 2">
    <name type="scientific">Mitosporidium daphniae</name>
    <dbReference type="NCBI Taxonomy" id="1485682"/>
    <lineage>
        <taxon>Eukaryota</taxon>
        <taxon>Fungi</taxon>
        <taxon>Fungi incertae sedis</taxon>
        <taxon>Microsporidia</taxon>
        <taxon>Mitosporidium</taxon>
    </lineage>
</organism>
<dbReference type="VEuPathDB" id="MicrosporidiaDB:DI09_24p40"/>
<name>A0A098VS78_9MICR</name>
<comment type="caution">
    <text evidence="1">The sequence shown here is derived from an EMBL/GenBank/DDBJ whole genome shotgun (WGS) entry which is preliminary data.</text>
</comment>
<keyword evidence="2" id="KW-1185">Reference proteome</keyword>
<dbReference type="EMBL" id="JMKJ01000166">
    <property type="protein sequence ID" value="KGG51883.1"/>
    <property type="molecule type" value="Genomic_DNA"/>
</dbReference>
<dbReference type="GO" id="GO:0005730">
    <property type="term" value="C:nucleolus"/>
    <property type="evidence" value="ECO:0007669"/>
    <property type="project" value="TreeGrafter"/>
</dbReference>
<protein>
    <submittedName>
        <fullName evidence="1">Uncharacterized protein</fullName>
    </submittedName>
</protein>
<dbReference type="GeneID" id="25259229"/>
<dbReference type="PANTHER" id="PTHR13282">
    <property type="entry name" value="PROTEIN FAM32A"/>
    <property type="match status" value="1"/>
</dbReference>
<dbReference type="PANTHER" id="PTHR13282:SF6">
    <property type="entry name" value="PROTEIN FAM32A"/>
    <property type="match status" value="1"/>
</dbReference>
<dbReference type="RefSeq" id="XP_013238344.1">
    <property type="nucleotide sequence ID" value="XM_013382890.1"/>
</dbReference>
<dbReference type="Proteomes" id="UP000029725">
    <property type="component" value="Unassembled WGS sequence"/>
</dbReference>
<evidence type="ECO:0000313" key="2">
    <source>
        <dbReference type="Proteomes" id="UP000029725"/>
    </source>
</evidence>
<sequence length="93" mass="10643">MSEDPYASVIPRKLKIAKSSESTSSKPANMDQAVPKQFVQTQAEEIFHRQRLERLAAQKEKQPQKTYKEAIKAFNQRLEQTSEHYDIPKVGPG</sequence>
<gene>
    <name evidence="1" type="ORF">DI09_24p40</name>
</gene>
<reference evidence="1 2" key="1">
    <citation type="submission" date="2014-04" db="EMBL/GenBank/DDBJ databases">
        <title>A new species of microsporidia sheds light on the evolution of extreme parasitism.</title>
        <authorList>
            <person name="Haag K.L."/>
            <person name="James T.Y."/>
            <person name="Larsson R."/>
            <person name="Schaer T.M."/>
            <person name="Refardt D."/>
            <person name="Pombert J.-F."/>
            <person name="Ebert D."/>
        </authorList>
    </citation>
    <scope>NUCLEOTIDE SEQUENCE [LARGE SCALE GENOMIC DNA]</scope>
    <source>
        <strain evidence="1 2">UGP3</strain>
        <tissue evidence="1">Spores</tissue>
    </source>
</reference>
<dbReference type="OrthoDB" id="205403at2759"/>
<dbReference type="InterPro" id="IPR013865">
    <property type="entry name" value="FAM32A"/>
</dbReference>
<dbReference type="HOGENOM" id="CLU_2400157_0_0_1"/>
<evidence type="ECO:0000313" key="1">
    <source>
        <dbReference type="EMBL" id="KGG51883.1"/>
    </source>
</evidence>
<dbReference type="AlphaFoldDB" id="A0A098VS78"/>
<accession>A0A098VS78</accession>
<proteinExistence type="predicted"/>